<protein>
    <submittedName>
        <fullName evidence="2">Uncharacterized protein</fullName>
    </submittedName>
</protein>
<sequence>MATRGLERFWVDTLVDSMGCFGPALPAAWHNASCHAFFSPTRQAFELPRPVYTAQGAKKPCSASAEENRNERPQRAVGPEKMIQWLLERLFGANLFQKKSRLVVSPGFQRLCPENRTALVFFRQSLKDDQL</sequence>
<proteinExistence type="predicted"/>
<evidence type="ECO:0000256" key="1">
    <source>
        <dbReference type="SAM" id="MobiDB-lite"/>
    </source>
</evidence>
<dbReference type="Proteomes" id="UP001642484">
    <property type="component" value="Unassembled WGS sequence"/>
</dbReference>
<reference evidence="2 3" key="1">
    <citation type="submission" date="2024-02" db="EMBL/GenBank/DDBJ databases">
        <authorList>
            <person name="Chen Y."/>
            <person name="Shah S."/>
            <person name="Dougan E. K."/>
            <person name="Thang M."/>
            <person name="Chan C."/>
        </authorList>
    </citation>
    <scope>NUCLEOTIDE SEQUENCE [LARGE SCALE GENOMIC DNA]</scope>
</reference>
<gene>
    <name evidence="2" type="ORF">CCMP2556_LOCUS38917</name>
</gene>
<comment type="caution">
    <text evidence="2">The sequence shown here is derived from an EMBL/GenBank/DDBJ whole genome shotgun (WGS) entry which is preliminary data.</text>
</comment>
<dbReference type="EMBL" id="CAXAMN010023596">
    <property type="protein sequence ID" value="CAK9078970.1"/>
    <property type="molecule type" value="Genomic_DNA"/>
</dbReference>
<accession>A0ABP0PSH7</accession>
<name>A0ABP0PSH7_9DINO</name>
<evidence type="ECO:0000313" key="3">
    <source>
        <dbReference type="Proteomes" id="UP001642484"/>
    </source>
</evidence>
<organism evidence="2 3">
    <name type="scientific">Durusdinium trenchii</name>
    <dbReference type="NCBI Taxonomy" id="1381693"/>
    <lineage>
        <taxon>Eukaryota</taxon>
        <taxon>Sar</taxon>
        <taxon>Alveolata</taxon>
        <taxon>Dinophyceae</taxon>
        <taxon>Suessiales</taxon>
        <taxon>Symbiodiniaceae</taxon>
        <taxon>Durusdinium</taxon>
    </lineage>
</organism>
<feature type="region of interest" description="Disordered" evidence="1">
    <location>
        <begin position="56"/>
        <end position="76"/>
    </location>
</feature>
<keyword evidence="3" id="KW-1185">Reference proteome</keyword>
<evidence type="ECO:0000313" key="2">
    <source>
        <dbReference type="EMBL" id="CAK9078970.1"/>
    </source>
</evidence>